<name>A0ABR1FKN5_AURAN</name>
<feature type="signal peptide" evidence="3">
    <location>
        <begin position="1"/>
        <end position="21"/>
    </location>
</feature>
<dbReference type="Proteomes" id="UP001363151">
    <property type="component" value="Unassembled WGS sequence"/>
</dbReference>
<dbReference type="PANTHER" id="PTHR13903">
    <property type="entry name" value="PIRIN-RELATED"/>
    <property type="match status" value="1"/>
</dbReference>
<dbReference type="InterPro" id="IPR003829">
    <property type="entry name" value="Pirin_N_dom"/>
</dbReference>
<proteinExistence type="inferred from homology"/>
<dbReference type="Pfam" id="PF05726">
    <property type="entry name" value="Pirin_C"/>
    <property type="match status" value="1"/>
</dbReference>
<evidence type="ECO:0000259" key="5">
    <source>
        <dbReference type="Pfam" id="PF05726"/>
    </source>
</evidence>
<reference evidence="6 7" key="1">
    <citation type="submission" date="2024-03" db="EMBL/GenBank/DDBJ databases">
        <title>Aureococcus anophagefferens CCMP1851 and Kratosvirus quantuckense: Draft genome of a second virus-susceptible host strain in the model system.</title>
        <authorList>
            <person name="Chase E."/>
            <person name="Truchon A.R."/>
            <person name="Schepens W."/>
            <person name="Wilhelm S.W."/>
        </authorList>
    </citation>
    <scope>NUCLEOTIDE SEQUENCE [LARGE SCALE GENOMIC DNA]</scope>
    <source>
        <strain evidence="6 7">CCMP1851</strain>
    </source>
</reference>
<dbReference type="InterPro" id="IPR008778">
    <property type="entry name" value="Pirin_C_dom"/>
</dbReference>
<keyword evidence="7" id="KW-1185">Reference proteome</keyword>
<comment type="caution">
    <text evidence="6">The sequence shown here is derived from an EMBL/GenBank/DDBJ whole genome shotgun (WGS) entry which is preliminary data.</text>
</comment>
<feature type="domain" description="Pirin N-terminal" evidence="4">
    <location>
        <begin position="110"/>
        <end position="156"/>
    </location>
</feature>
<evidence type="ECO:0000256" key="3">
    <source>
        <dbReference type="SAM" id="SignalP"/>
    </source>
</evidence>
<protein>
    <submittedName>
        <fullName evidence="6">Quercetin 2,3-dioxygenase</fullName>
    </submittedName>
</protein>
<dbReference type="InterPro" id="IPR012093">
    <property type="entry name" value="Pirin"/>
</dbReference>
<evidence type="ECO:0000313" key="7">
    <source>
        <dbReference type="Proteomes" id="UP001363151"/>
    </source>
</evidence>
<feature type="domain" description="Pirin C-terminal" evidence="5">
    <location>
        <begin position="279"/>
        <end position="377"/>
    </location>
</feature>
<evidence type="ECO:0000259" key="4">
    <source>
        <dbReference type="Pfam" id="PF02678"/>
    </source>
</evidence>
<feature type="domain" description="Pirin N-terminal" evidence="4">
    <location>
        <begin position="179"/>
        <end position="221"/>
    </location>
</feature>
<keyword evidence="3" id="KW-0732">Signal</keyword>
<organism evidence="6 7">
    <name type="scientific">Aureococcus anophagefferens</name>
    <name type="common">Harmful bloom alga</name>
    <dbReference type="NCBI Taxonomy" id="44056"/>
    <lineage>
        <taxon>Eukaryota</taxon>
        <taxon>Sar</taxon>
        <taxon>Stramenopiles</taxon>
        <taxon>Ochrophyta</taxon>
        <taxon>Pelagophyceae</taxon>
        <taxon>Pelagomonadales</taxon>
        <taxon>Pelagomonadaceae</taxon>
        <taxon>Aureococcus</taxon>
    </lineage>
</organism>
<evidence type="ECO:0000256" key="1">
    <source>
        <dbReference type="ARBA" id="ARBA00008416"/>
    </source>
</evidence>
<dbReference type="InterPro" id="IPR014710">
    <property type="entry name" value="RmlC-like_jellyroll"/>
</dbReference>
<gene>
    <name evidence="6" type="ORF">SO694_00035254</name>
</gene>
<dbReference type="InterPro" id="IPR011051">
    <property type="entry name" value="RmlC_Cupin_sf"/>
</dbReference>
<dbReference type="PANTHER" id="PTHR13903:SF8">
    <property type="entry name" value="PIRIN"/>
    <property type="match status" value="1"/>
</dbReference>
<sequence length="401" mass="43093">MERPIPRRVVLAILCAAGAHALSAPAQRVAAPTPATPAPATRRVARLDKPIRLPVWPVVNGLACIALDLVGLGDAAAALEERFGGRVAPMSLGPDANPFVLLVHHRHGFDCWDPVRPVFEKLIVPEGFPAHPHRGFETVTMTLRGGLAHRDSAGVKRGSTRERNSQLQRLRSRPVSTRVKETYGDGDVQWLTAGKGILHEEMWHWADKSRRGECELYQLWVNLPAALSMSKPATEVLRAADLATVAGDGVLETDLGGALTPDGAIRAPGAAREDVLLRKVELAPGASYARDVPADATALLYTRRGAVSVGGDAVPRHTLAYTERGAGSLRVTNDGDAPAEILLLVGMPIREPVVSSGTWVVSSEAELARANADYGAGLLGRPWDHTISDGEWEEWNRKYGI</sequence>
<evidence type="ECO:0000256" key="2">
    <source>
        <dbReference type="RuleBase" id="RU003457"/>
    </source>
</evidence>
<evidence type="ECO:0000313" key="6">
    <source>
        <dbReference type="EMBL" id="KAK7232621.1"/>
    </source>
</evidence>
<dbReference type="CDD" id="cd02247">
    <property type="entry name" value="cupin_pirin_C"/>
    <property type="match status" value="1"/>
</dbReference>
<accession>A0ABR1FKN5</accession>
<dbReference type="Pfam" id="PF02678">
    <property type="entry name" value="Pirin"/>
    <property type="match status" value="2"/>
</dbReference>
<feature type="chain" id="PRO_5045515383" evidence="3">
    <location>
        <begin position="22"/>
        <end position="401"/>
    </location>
</feature>
<dbReference type="EMBL" id="JBBJCI010000367">
    <property type="protein sequence ID" value="KAK7232621.1"/>
    <property type="molecule type" value="Genomic_DNA"/>
</dbReference>
<dbReference type="SUPFAM" id="SSF51182">
    <property type="entry name" value="RmlC-like cupins"/>
    <property type="match status" value="1"/>
</dbReference>
<dbReference type="Gene3D" id="2.60.120.10">
    <property type="entry name" value="Jelly Rolls"/>
    <property type="match status" value="1"/>
</dbReference>
<comment type="similarity">
    <text evidence="1 2">Belongs to the pirin family.</text>
</comment>